<dbReference type="OrthoDB" id="62921at2759"/>
<sequence>MSSRPVRCRWRRSGSLPEAKDVCVRQGTAIPERQAWTRTSTLPERTRRVSVEGLNYHVQDAQSLEQLHRLSMMPNERVVVPVATEQGTSFHIYNSAEKDQAFLRYSEQLFLQLSRGPISMQAAPSQASSEVEF</sequence>
<accession>A0A6G0WUI4</accession>
<keyword evidence="2" id="KW-1185">Reference proteome</keyword>
<name>A0A6G0WUI4_9STRA</name>
<comment type="caution">
    <text evidence="1">The sequence shown here is derived from an EMBL/GenBank/DDBJ whole genome shotgun (WGS) entry which is preliminary data.</text>
</comment>
<reference evidence="1 2" key="1">
    <citation type="submission" date="2019-07" db="EMBL/GenBank/DDBJ databases">
        <title>Genomics analysis of Aphanomyces spp. identifies a new class of oomycete effector associated with host adaptation.</title>
        <authorList>
            <person name="Gaulin E."/>
        </authorList>
    </citation>
    <scope>NUCLEOTIDE SEQUENCE [LARGE SCALE GENOMIC DNA]</scope>
    <source>
        <strain evidence="1 2">ATCC 201684</strain>
    </source>
</reference>
<protein>
    <submittedName>
        <fullName evidence="1">Uncharacterized protein</fullName>
    </submittedName>
</protein>
<dbReference type="AlphaFoldDB" id="A0A6G0WUI4"/>
<organism evidence="1 2">
    <name type="scientific">Aphanomyces euteiches</name>
    <dbReference type="NCBI Taxonomy" id="100861"/>
    <lineage>
        <taxon>Eukaryota</taxon>
        <taxon>Sar</taxon>
        <taxon>Stramenopiles</taxon>
        <taxon>Oomycota</taxon>
        <taxon>Saprolegniomycetes</taxon>
        <taxon>Saprolegniales</taxon>
        <taxon>Verrucalvaceae</taxon>
        <taxon>Aphanomyces</taxon>
    </lineage>
</organism>
<evidence type="ECO:0000313" key="2">
    <source>
        <dbReference type="Proteomes" id="UP000481153"/>
    </source>
</evidence>
<dbReference type="Proteomes" id="UP000481153">
    <property type="component" value="Unassembled WGS sequence"/>
</dbReference>
<gene>
    <name evidence="1" type="ORF">Ae201684_011430</name>
</gene>
<dbReference type="VEuPathDB" id="FungiDB:AeMF1_019796"/>
<proteinExistence type="predicted"/>
<evidence type="ECO:0000313" key="1">
    <source>
        <dbReference type="EMBL" id="KAF0731164.1"/>
    </source>
</evidence>
<dbReference type="EMBL" id="VJMJ01000146">
    <property type="protein sequence ID" value="KAF0731164.1"/>
    <property type="molecule type" value="Genomic_DNA"/>
</dbReference>